<dbReference type="EMBL" id="WWHY01000001">
    <property type="protein sequence ID" value="MYR32225.1"/>
    <property type="molecule type" value="Genomic_DNA"/>
</dbReference>
<evidence type="ECO:0000313" key="2">
    <source>
        <dbReference type="Proteomes" id="UP000467124"/>
    </source>
</evidence>
<dbReference type="AlphaFoldDB" id="A0A7K2IR06"/>
<protein>
    <submittedName>
        <fullName evidence="1">DUF3224 domain-containing protein</fullName>
    </submittedName>
</protein>
<dbReference type="Gene3D" id="2.40.350.10">
    <property type="entry name" value="SO1590-like"/>
    <property type="match status" value="1"/>
</dbReference>
<organism evidence="1 2">
    <name type="scientific">Nocardiopsis alba</name>
    <dbReference type="NCBI Taxonomy" id="53437"/>
    <lineage>
        <taxon>Bacteria</taxon>
        <taxon>Bacillati</taxon>
        <taxon>Actinomycetota</taxon>
        <taxon>Actinomycetes</taxon>
        <taxon>Streptosporangiales</taxon>
        <taxon>Nocardiopsidaceae</taxon>
        <taxon>Nocardiopsis</taxon>
    </lineage>
</organism>
<dbReference type="SUPFAM" id="SSF159238">
    <property type="entry name" value="SO1590-like"/>
    <property type="match status" value="1"/>
</dbReference>
<dbReference type="Proteomes" id="UP000467124">
    <property type="component" value="Unassembled WGS sequence"/>
</dbReference>
<name>A0A7K2IR06_9ACTN</name>
<dbReference type="InterPro" id="IPR023159">
    <property type="entry name" value="SO1590-like_sf"/>
</dbReference>
<gene>
    <name evidence="1" type="ORF">GTW20_08070</name>
</gene>
<accession>A0A7K2IR06</accession>
<dbReference type="RefSeq" id="WP_161110643.1">
    <property type="nucleotide sequence ID" value="NZ_WWHY01000001.1"/>
</dbReference>
<dbReference type="Pfam" id="PF11528">
    <property type="entry name" value="DUF3224"/>
    <property type="match status" value="1"/>
</dbReference>
<dbReference type="InterPro" id="IPR021607">
    <property type="entry name" value="DUF3224"/>
</dbReference>
<evidence type="ECO:0000313" key="1">
    <source>
        <dbReference type="EMBL" id="MYR32225.1"/>
    </source>
</evidence>
<reference evidence="1 2" key="1">
    <citation type="journal article" date="2019" name="Nat. Commun.">
        <title>The antimicrobial potential of Streptomyces from insect microbiomes.</title>
        <authorList>
            <person name="Chevrette M.G."/>
            <person name="Carlson C.M."/>
            <person name="Ortega H.E."/>
            <person name="Thomas C."/>
            <person name="Ananiev G.E."/>
            <person name="Barns K.J."/>
            <person name="Book A.J."/>
            <person name="Cagnazzo J."/>
            <person name="Carlos C."/>
            <person name="Flanigan W."/>
            <person name="Grubbs K.J."/>
            <person name="Horn H.A."/>
            <person name="Hoffmann F.M."/>
            <person name="Klassen J.L."/>
            <person name="Knack J.J."/>
            <person name="Lewin G.R."/>
            <person name="McDonald B.R."/>
            <person name="Muller L."/>
            <person name="Melo W.G.P."/>
            <person name="Pinto-Tomas A.A."/>
            <person name="Schmitz A."/>
            <person name="Wendt-Pienkowski E."/>
            <person name="Wildman S."/>
            <person name="Zhao M."/>
            <person name="Zhang F."/>
            <person name="Bugni T.S."/>
            <person name="Andes D.R."/>
            <person name="Pupo M.T."/>
            <person name="Currie C.R."/>
        </authorList>
    </citation>
    <scope>NUCLEOTIDE SEQUENCE [LARGE SCALE GENOMIC DNA]</scope>
    <source>
        <strain evidence="1 2">SID5840</strain>
    </source>
</reference>
<comment type="caution">
    <text evidence="1">The sequence shown here is derived from an EMBL/GenBank/DDBJ whole genome shotgun (WGS) entry which is preliminary data.</text>
</comment>
<proteinExistence type="predicted"/>
<sequence>MSSSNGTRIEGAFTFSDWKEEQLTEGPGPTLARAHVTNHFSGGIEAPDSTCAYTFVYLEDGTGSFAGLQLLNGTLDGREGAFTIEERGTFTGQGNVRCSFEVVSGSGTGALEGLSGRGSYVAVHGKPSVPYTFEYTLP</sequence>